<keyword evidence="5" id="KW-0997">Cell inner membrane</keyword>
<dbReference type="InterPro" id="IPR036259">
    <property type="entry name" value="MFS_trans_sf"/>
</dbReference>
<dbReference type="Pfam" id="PF07690">
    <property type="entry name" value="MFS_1"/>
    <property type="match status" value="1"/>
</dbReference>
<keyword evidence="4" id="KW-1003">Cell membrane</keyword>
<dbReference type="AlphaFoldDB" id="A0A1I0DGD5"/>
<dbReference type="GO" id="GO:0005886">
    <property type="term" value="C:plasma membrane"/>
    <property type="evidence" value="ECO:0007669"/>
    <property type="project" value="UniProtKB-SubCell"/>
</dbReference>
<comment type="similarity">
    <text evidence="2">Belongs to the major facilitator superfamily. EmrB family.</text>
</comment>
<comment type="subcellular location">
    <subcellularLocation>
        <location evidence="1">Cell inner membrane</location>
        <topology evidence="1">Multi-pass membrane protein</topology>
    </subcellularLocation>
</comment>
<feature type="transmembrane region" description="Helical" evidence="9">
    <location>
        <begin position="78"/>
        <end position="97"/>
    </location>
</feature>
<dbReference type="PROSITE" id="PS50850">
    <property type="entry name" value="MFS"/>
    <property type="match status" value="1"/>
</dbReference>
<organism evidence="11 12">
    <name type="scientific">Thorsellia anophelis DSM 18579</name>
    <dbReference type="NCBI Taxonomy" id="1123402"/>
    <lineage>
        <taxon>Bacteria</taxon>
        <taxon>Pseudomonadati</taxon>
        <taxon>Pseudomonadota</taxon>
        <taxon>Gammaproteobacteria</taxon>
        <taxon>Enterobacterales</taxon>
        <taxon>Thorselliaceae</taxon>
        <taxon>Thorsellia</taxon>
    </lineage>
</organism>
<dbReference type="InterPro" id="IPR011701">
    <property type="entry name" value="MFS"/>
</dbReference>
<feature type="transmembrane region" description="Helical" evidence="9">
    <location>
        <begin position="198"/>
        <end position="217"/>
    </location>
</feature>
<dbReference type="OrthoDB" id="9812221at2"/>
<dbReference type="PANTHER" id="PTHR42718">
    <property type="entry name" value="MAJOR FACILITATOR SUPERFAMILY MULTIDRUG TRANSPORTER MFSC"/>
    <property type="match status" value="1"/>
</dbReference>
<evidence type="ECO:0000256" key="9">
    <source>
        <dbReference type="SAM" id="Phobius"/>
    </source>
</evidence>
<feature type="transmembrane region" description="Helical" evidence="9">
    <location>
        <begin position="229"/>
        <end position="248"/>
    </location>
</feature>
<evidence type="ECO:0000259" key="10">
    <source>
        <dbReference type="PROSITE" id="PS50850"/>
    </source>
</evidence>
<proteinExistence type="inferred from homology"/>
<evidence type="ECO:0000256" key="8">
    <source>
        <dbReference type="ARBA" id="ARBA00023136"/>
    </source>
</evidence>
<keyword evidence="7 9" id="KW-1133">Transmembrane helix</keyword>
<dbReference type="InterPro" id="IPR004638">
    <property type="entry name" value="EmrB-like"/>
</dbReference>
<dbReference type="GO" id="GO:0015721">
    <property type="term" value="P:bile acid and bile salt transport"/>
    <property type="evidence" value="ECO:0007669"/>
    <property type="project" value="UniProtKB-ARBA"/>
</dbReference>
<dbReference type="Gene3D" id="1.20.1250.20">
    <property type="entry name" value="MFS general substrate transporter like domains"/>
    <property type="match status" value="1"/>
</dbReference>
<feature type="transmembrane region" description="Helical" evidence="9">
    <location>
        <begin position="137"/>
        <end position="158"/>
    </location>
</feature>
<dbReference type="PANTHER" id="PTHR42718:SF9">
    <property type="entry name" value="MAJOR FACILITATOR SUPERFAMILY MULTIDRUG TRANSPORTER MFSC"/>
    <property type="match status" value="1"/>
</dbReference>
<evidence type="ECO:0000313" key="11">
    <source>
        <dbReference type="EMBL" id="SET31463.1"/>
    </source>
</evidence>
<dbReference type="GO" id="GO:0022857">
    <property type="term" value="F:transmembrane transporter activity"/>
    <property type="evidence" value="ECO:0007669"/>
    <property type="project" value="InterPro"/>
</dbReference>
<dbReference type="SUPFAM" id="SSF103473">
    <property type="entry name" value="MFS general substrate transporter"/>
    <property type="match status" value="1"/>
</dbReference>
<keyword evidence="8 9" id="KW-0472">Membrane</keyword>
<feature type="domain" description="Major facilitator superfamily (MFS) profile" evidence="10">
    <location>
        <begin position="12"/>
        <end position="500"/>
    </location>
</feature>
<feature type="transmembrane region" description="Helical" evidence="9">
    <location>
        <begin position="269"/>
        <end position="288"/>
    </location>
</feature>
<feature type="transmembrane region" description="Helical" evidence="9">
    <location>
        <begin position="48"/>
        <end position="69"/>
    </location>
</feature>
<dbReference type="FunFam" id="1.20.1720.10:FF:000002">
    <property type="entry name" value="Multidrug resistance protein B"/>
    <property type="match status" value="1"/>
</dbReference>
<evidence type="ECO:0000313" key="12">
    <source>
        <dbReference type="Proteomes" id="UP000242642"/>
    </source>
</evidence>
<accession>A0A1I0DGD5</accession>
<dbReference type="PRINTS" id="PR01036">
    <property type="entry name" value="TCRTETB"/>
</dbReference>
<dbReference type="STRING" id="1123402.SAMN02583745_01977"/>
<feature type="transmembrane region" description="Helical" evidence="9">
    <location>
        <begin position="103"/>
        <end position="125"/>
    </location>
</feature>
<feature type="transmembrane region" description="Helical" evidence="9">
    <location>
        <begin position="300"/>
        <end position="320"/>
    </location>
</feature>
<evidence type="ECO:0000256" key="3">
    <source>
        <dbReference type="ARBA" id="ARBA00022448"/>
    </source>
</evidence>
<feature type="transmembrane region" description="Helical" evidence="9">
    <location>
        <begin position="477"/>
        <end position="495"/>
    </location>
</feature>
<dbReference type="GO" id="GO:1990961">
    <property type="term" value="P:xenobiotic detoxification by transmembrane export across the plasma membrane"/>
    <property type="evidence" value="ECO:0007669"/>
    <property type="project" value="UniProtKB-ARBA"/>
</dbReference>
<gene>
    <name evidence="11" type="ORF">SAMN02583745_01977</name>
</gene>
<keyword evidence="12" id="KW-1185">Reference proteome</keyword>
<dbReference type="Gene3D" id="1.20.1720.10">
    <property type="entry name" value="Multidrug resistance protein D"/>
    <property type="match status" value="1"/>
</dbReference>
<evidence type="ECO:0000256" key="6">
    <source>
        <dbReference type="ARBA" id="ARBA00022692"/>
    </source>
</evidence>
<dbReference type="RefSeq" id="WP_093320412.1">
    <property type="nucleotide sequence ID" value="NZ_FOHV01000016.1"/>
</dbReference>
<dbReference type="CDD" id="cd17503">
    <property type="entry name" value="MFS_LmrB_MDR_like"/>
    <property type="match status" value="1"/>
</dbReference>
<sequence length="514" mass="55929">MKPLEGRQLGWLTIALSLATFMQVLDGTIANVALPTIAGNLGASTTQGTWVITSFGVANAISIPITGWLAKRIGEVRLFLWSTALFVLASWLCGISSSLGMLIFFRIIQGLVAGPMMPLAQSLLLNNYPPLKRNMALALWSMTVIVAPIFGPILGGYISDNYHWGWIFFINIPIGLLVVLAVFKLLHNRETKIEIRKIDFIGLMLLVLGVGSLQLMLDQGKELDWFNSPLIIGLTICSIITLIALVIWELTDDNPVIDLSLFKSRNFTIATLCVCLAFVFYYGSMVLIPQLLQSVVGFNATWAGLAAAPIGLIPIILAPIIGKLGTKIDMRILVTFSFIVYAATFLWRALTFETGMGFATTAWPQFFQGFAIACFFMPLTTIMYSGLSSDKIAAASSLSGFMRTMAGSIGASIVANMWSSNEATHHTILVESISPYNPLSNEIFAKMMSLGMSYEQVAAYWAKEITNQSLIMAANDIFTIAAAAFIALIVLVWFAKPPFTPGGNSTSQTSNANH</sequence>
<feature type="transmembrane region" description="Helical" evidence="9">
    <location>
        <begin position="332"/>
        <end position="350"/>
    </location>
</feature>
<evidence type="ECO:0000256" key="1">
    <source>
        <dbReference type="ARBA" id="ARBA00004429"/>
    </source>
</evidence>
<evidence type="ECO:0000256" key="5">
    <source>
        <dbReference type="ARBA" id="ARBA00022519"/>
    </source>
</evidence>
<name>A0A1I0DGD5_9GAMM</name>
<reference evidence="12" key="1">
    <citation type="submission" date="2016-10" db="EMBL/GenBank/DDBJ databases">
        <authorList>
            <person name="Varghese N."/>
            <person name="Submissions S."/>
        </authorList>
    </citation>
    <scope>NUCLEOTIDE SEQUENCE [LARGE SCALE GENOMIC DNA]</scope>
    <source>
        <strain evidence="12">DSM 18579</strain>
    </source>
</reference>
<keyword evidence="6 9" id="KW-0812">Transmembrane</keyword>
<protein>
    <submittedName>
        <fullName evidence="11">MFS transporter, DHA2 family, multidrug resistance protein</fullName>
    </submittedName>
</protein>
<evidence type="ECO:0000256" key="4">
    <source>
        <dbReference type="ARBA" id="ARBA00022475"/>
    </source>
</evidence>
<dbReference type="Proteomes" id="UP000242642">
    <property type="component" value="Unassembled WGS sequence"/>
</dbReference>
<dbReference type="EMBL" id="FOHV01000016">
    <property type="protein sequence ID" value="SET31463.1"/>
    <property type="molecule type" value="Genomic_DNA"/>
</dbReference>
<dbReference type="NCBIfam" id="TIGR00711">
    <property type="entry name" value="efflux_EmrB"/>
    <property type="match status" value="1"/>
</dbReference>
<dbReference type="InterPro" id="IPR020846">
    <property type="entry name" value="MFS_dom"/>
</dbReference>
<evidence type="ECO:0000256" key="2">
    <source>
        <dbReference type="ARBA" id="ARBA00008537"/>
    </source>
</evidence>
<evidence type="ECO:0000256" key="7">
    <source>
        <dbReference type="ARBA" id="ARBA00022989"/>
    </source>
</evidence>
<feature type="transmembrane region" description="Helical" evidence="9">
    <location>
        <begin position="164"/>
        <end position="186"/>
    </location>
</feature>
<keyword evidence="3" id="KW-0813">Transport</keyword>
<feature type="transmembrane region" description="Helical" evidence="9">
    <location>
        <begin position="362"/>
        <end position="384"/>
    </location>
</feature>